<accession>A0A6I5NMG8</accession>
<dbReference type="Gene3D" id="3.30.565.10">
    <property type="entry name" value="Histidine kinase-like ATPase, C-terminal domain"/>
    <property type="match status" value="1"/>
</dbReference>
<comment type="caution">
    <text evidence="1">The sequence shown here is derived from an EMBL/GenBank/DDBJ whole genome shotgun (WGS) entry which is preliminary data.</text>
</comment>
<organism evidence="1 2">
    <name type="scientific">Bifidobacterium choloepi</name>
    <dbReference type="NCBI Taxonomy" id="2614131"/>
    <lineage>
        <taxon>Bacteria</taxon>
        <taxon>Bacillati</taxon>
        <taxon>Actinomycetota</taxon>
        <taxon>Actinomycetes</taxon>
        <taxon>Bifidobacteriales</taxon>
        <taxon>Bifidobacteriaceae</taxon>
        <taxon>Bifidobacterium</taxon>
    </lineage>
</organism>
<keyword evidence="1" id="KW-0067">ATP-binding</keyword>
<dbReference type="InterPro" id="IPR036890">
    <property type="entry name" value="HATPase_C_sf"/>
</dbReference>
<dbReference type="AlphaFoldDB" id="A0A6I5NMG8"/>
<dbReference type="SUPFAM" id="SSF55874">
    <property type="entry name" value="ATPase domain of HSP90 chaperone/DNA topoisomerase II/histidine kinase"/>
    <property type="match status" value="1"/>
</dbReference>
<name>A0A6I5NMG8_9BIFI</name>
<evidence type="ECO:0000313" key="2">
    <source>
        <dbReference type="Proteomes" id="UP000469292"/>
    </source>
</evidence>
<dbReference type="GO" id="GO:0005524">
    <property type="term" value="F:ATP binding"/>
    <property type="evidence" value="ECO:0007669"/>
    <property type="project" value="UniProtKB-KW"/>
</dbReference>
<dbReference type="Pfam" id="PF13589">
    <property type="entry name" value="HATPase_c_3"/>
    <property type="match status" value="1"/>
</dbReference>
<dbReference type="RefSeq" id="WP_163227438.1">
    <property type="nucleotide sequence ID" value="NZ_VYSG01000001.1"/>
</dbReference>
<gene>
    <name evidence="1" type="ORF">F6S87_04835</name>
</gene>
<keyword evidence="1" id="KW-0547">Nucleotide-binding</keyword>
<evidence type="ECO:0000313" key="1">
    <source>
        <dbReference type="EMBL" id="NEG69932.1"/>
    </source>
</evidence>
<sequence length="486" mass="54521">MSDEIELMPEPGILIESLRDIGYSFESALADIVDNSITAHANDIQIYAVPIEDDDDPFKVAIIDNGEGLDRASLLQAMKLGSTNPREERTMEDLGRFGLGLKTASFSQCRKLTVVSRKDSVTSAFTWDLDVVVRENCWTVIERTDFGNIFAIDQLPEQGTLVLWEKVDRLTGQNGSGKVDYDRVVSDARGHLSLVFHRFLSGEPGLARIEMSLNGIALEPIDPFNTGNSATQASPEEVVCPGVTLRSFTLPHISAYDDKNEYDHFGLPGGYLRNQGVYLYRAKRLIIHGTWFGLTKKTALTQLTRVKIDIGNDRDEEWKIDVKKVSAQLPESVRKRLSNLIQTIGAPSRKVYRRRGTRLTDPNRYPVWTRAVNGDKTVYGINADHPILQAFRSELDLAEQHQFDAIVSLISSMLPTEALFYDIANDADAVSTRTMEDAEFISNTRVFFATLKQFQTEDEALATLRSMEPYSSQWSRTLNALGIEEQ</sequence>
<keyword evidence="2" id="KW-1185">Reference proteome</keyword>
<proteinExistence type="predicted"/>
<dbReference type="EMBL" id="VYSG01000001">
    <property type="protein sequence ID" value="NEG69932.1"/>
    <property type="molecule type" value="Genomic_DNA"/>
</dbReference>
<dbReference type="Proteomes" id="UP000469292">
    <property type="component" value="Unassembled WGS sequence"/>
</dbReference>
<protein>
    <submittedName>
        <fullName evidence="1">ATP-binding protein</fullName>
    </submittedName>
</protein>
<reference evidence="1 2" key="1">
    <citation type="submission" date="2019-09" db="EMBL/GenBank/DDBJ databases">
        <title>Phylogenetic characterization of a novel taxon of the genus Bifidobacterium: Bifidobacterium choloepi sp. nov.</title>
        <authorList>
            <person name="Modesto M."/>
            <person name="Satti M."/>
        </authorList>
    </citation>
    <scope>NUCLEOTIDE SEQUENCE [LARGE SCALE GENOMIC DNA]</scope>
    <source>
        <strain evidence="1 2">BRDM6</strain>
    </source>
</reference>